<gene>
    <name evidence="2" type="ORF">UJA718_LOCUS44445</name>
</gene>
<dbReference type="Proteomes" id="UP000663873">
    <property type="component" value="Unassembled WGS sequence"/>
</dbReference>
<feature type="region of interest" description="Disordered" evidence="1">
    <location>
        <begin position="16"/>
        <end position="53"/>
    </location>
</feature>
<feature type="non-terminal residue" evidence="2">
    <location>
        <position position="1"/>
    </location>
</feature>
<keyword evidence="3" id="KW-1185">Reference proteome</keyword>
<organism evidence="2 3">
    <name type="scientific">Rotaria socialis</name>
    <dbReference type="NCBI Taxonomy" id="392032"/>
    <lineage>
        <taxon>Eukaryota</taxon>
        <taxon>Metazoa</taxon>
        <taxon>Spiralia</taxon>
        <taxon>Gnathifera</taxon>
        <taxon>Rotifera</taxon>
        <taxon>Eurotatoria</taxon>
        <taxon>Bdelloidea</taxon>
        <taxon>Philodinida</taxon>
        <taxon>Philodinidae</taxon>
        <taxon>Rotaria</taxon>
    </lineage>
</organism>
<name>A0A821TIJ1_9BILA</name>
<dbReference type="AlphaFoldDB" id="A0A821TIJ1"/>
<reference evidence="2" key="1">
    <citation type="submission" date="2021-02" db="EMBL/GenBank/DDBJ databases">
        <authorList>
            <person name="Nowell W R."/>
        </authorList>
    </citation>
    <scope>NUCLEOTIDE SEQUENCE</scope>
</reference>
<proteinExistence type="predicted"/>
<evidence type="ECO:0000313" key="3">
    <source>
        <dbReference type="Proteomes" id="UP000663873"/>
    </source>
</evidence>
<feature type="compositionally biased region" description="Basic residues" evidence="1">
    <location>
        <begin position="25"/>
        <end position="37"/>
    </location>
</feature>
<evidence type="ECO:0000256" key="1">
    <source>
        <dbReference type="SAM" id="MobiDB-lite"/>
    </source>
</evidence>
<dbReference type="EMBL" id="CAJOBP010068629">
    <property type="protein sequence ID" value="CAF4874942.1"/>
    <property type="molecule type" value="Genomic_DNA"/>
</dbReference>
<protein>
    <submittedName>
        <fullName evidence="2">Uncharacterized protein</fullName>
    </submittedName>
</protein>
<accession>A0A821TIJ1</accession>
<comment type="caution">
    <text evidence="2">The sequence shown here is derived from an EMBL/GenBank/DDBJ whole genome shotgun (WGS) entry which is preliminary data.</text>
</comment>
<sequence length="72" mass="8346">KLFYFKVSAKSIQQIPLNPDDSKRSGHYAKKRLKSNKKSTSTADESIPMDEHEHTEMLRIAKVSRHQSEVFD</sequence>
<evidence type="ECO:0000313" key="2">
    <source>
        <dbReference type="EMBL" id="CAF4874942.1"/>
    </source>
</evidence>